<sequence>MKDWEKNIRKVVPYTPGEQPKKANIIKLNTNENPYPPSKGVYEEWKNLSIDKLRLYPDPTIGKLTSAIAEFHNISNDEVFVGVGSDDVLAMCFMTFFNSEKPILFPDITYSFYDVWANMLKIKYKQIPLDDNFEIVVDDYSVENGGIIFPNPNAPTGALLPLESVEKIIQNNQDVIVIVDEAYIDFGGVSALELIHKYDNLLVVQTFSKSRSMAGARIGYAMGNKVLIKYLNDVKYSFNSYTLNTMAIELGIKAIEDREYFDETRNKIIKTREWTKAKLKDLGFSFKDSKSNFIFAKHESKKAKDIFEALKEAGIYVRYFSKPERINNYLRITIGTDDEMEKLISFLQQYLEK</sequence>
<dbReference type="GO" id="GO:0000105">
    <property type="term" value="P:L-histidine biosynthetic process"/>
    <property type="evidence" value="ECO:0007669"/>
    <property type="project" value="UniProtKB-UniRule"/>
</dbReference>
<dbReference type="NCBIfam" id="TIGR01141">
    <property type="entry name" value="hisC"/>
    <property type="match status" value="1"/>
</dbReference>
<gene>
    <name evidence="9" type="primary">hisC</name>
    <name evidence="11" type="ORF">SAMN02910414_01372</name>
</gene>
<protein>
    <recommendedName>
        <fullName evidence="9">Histidinol-phosphate aminotransferase</fullName>
        <ecNumber evidence="9">2.6.1.9</ecNumber>
    </recommendedName>
    <alternativeName>
        <fullName evidence="9">Imidazole acetol-phosphate transaminase</fullName>
    </alternativeName>
</protein>
<dbReference type="OrthoDB" id="9813612at2"/>
<organism evidence="11 12">
    <name type="scientific">Lachnobacterium bovis DSM 14045</name>
    <dbReference type="NCBI Taxonomy" id="1122142"/>
    <lineage>
        <taxon>Bacteria</taxon>
        <taxon>Bacillati</taxon>
        <taxon>Bacillota</taxon>
        <taxon>Clostridia</taxon>
        <taxon>Lachnospirales</taxon>
        <taxon>Lachnospiraceae</taxon>
        <taxon>Lachnobacterium</taxon>
    </lineage>
</organism>
<keyword evidence="6 9" id="KW-0808">Transferase</keyword>
<keyword evidence="8 9" id="KW-0368">Histidine biosynthesis</keyword>
<comment type="catalytic activity">
    <reaction evidence="9">
        <text>L-histidinol phosphate + 2-oxoglutarate = 3-(imidazol-4-yl)-2-oxopropyl phosphate + L-glutamate</text>
        <dbReference type="Rhea" id="RHEA:23744"/>
        <dbReference type="ChEBI" id="CHEBI:16810"/>
        <dbReference type="ChEBI" id="CHEBI:29985"/>
        <dbReference type="ChEBI" id="CHEBI:57766"/>
        <dbReference type="ChEBI" id="CHEBI:57980"/>
        <dbReference type="EC" id="2.6.1.9"/>
    </reaction>
</comment>
<dbReference type="PROSITE" id="PS00599">
    <property type="entry name" value="AA_TRANSFER_CLASS_2"/>
    <property type="match status" value="1"/>
</dbReference>
<dbReference type="PANTHER" id="PTHR42885">
    <property type="entry name" value="HISTIDINOL-PHOSPHATE AMINOTRANSFERASE-RELATED"/>
    <property type="match status" value="1"/>
</dbReference>
<keyword evidence="5 9" id="KW-0028">Amino-acid biosynthesis</keyword>
<evidence type="ECO:0000256" key="4">
    <source>
        <dbReference type="ARBA" id="ARBA00022576"/>
    </source>
</evidence>
<evidence type="ECO:0000256" key="8">
    <source>
        <dbReference type="ARBA" id="ARBA00023102"/>
    </source>
</evidence>
<feature type="modified residue" description="N6-(pyridoxal phosphate)lysine" evidence="9">
    <location>
        <position position="209"/>
    </location>
</feature>
<evidence type="ECO:0000256" key="7">
    <source>
        <dbReference type="ARBA" id="ARBA00022898"/>
    </source>
</evidence>
<dbReference type="AlphaFoldDB" id="A0A1H3J8D5"/>
<comment type="subunit">
    <text evidence="3 9">Homodimer.</text>
</comment>
<name>A0A1H3J8D5_9FIRM</name>
<accession>A0A1H3J8D5</accession>
<dbReference type="Proteomes" id="UP000183918">
    <property type="component" value="Unassembled WGS sequence"/>
</dbReference>
<keyword evidence="4 9" id="KW-0032">Aminotransferase</keyword>
<dbReference type="SUPFAM" id="SSF53383">
    <property type="entry name" value="PLP-dependent transferases"/>
    <property type="match status" value="1"/>
</dbReference>
<keyword evidence="7 9" id="KW-0663">Pyridoxal phosphate</keyword>
<keyword evidence="12" id="KW-1185">Reference proteome</keyword>
<evidence type="ECO:0000259" key="10">
    <source>
        <dbReference type="Pfam" id="PF00155"/>
    </source>
</evidence>
<comment type="pathway">
    <text evidence="9">Amino-acid biosynthesis; L-histidine biosynthesis; L-histidine from 5-phospho-alpha-D-ribose 1-diphosphate: step 7/9.</text>
</comment>
<dbReference type="Gene3D" id="3.40.640.10">
    <property type="entry name" value="Type I PLP-dependent aspartate aminotransferase-like (Major domain)"/>
    <property type="match status" value="1"/>
</dbReference>
<evidence type="ECO:0000256" key="3">
    <source>
        <dbReference type="ARBA" id="ARBA00011738"/>
    </source>
</evidence>
<evidence type="ECO:0000313" key="11">
    <source>
        <dbReference type="EMBL" id="SDY36270.1"/>
    </source>
</evidence>
<evidence type="ECO:0000256" key="2">
    <source>
        <dbReference type="ARBA" id="ARBA00007970"/>
    </source>
</evidence>
<evidence type="ECO:0000256" key="5">
    <source>
        <dbReference type="ARBA" id="ARBA00022605"/>
    </source>
</evidence>
<dbReference type="EC" id="2.6.1.9" evidence="9"/>
<dbReference type="GO" id="GO:0030170">
    <property type="term" value="F:pyridoxal phosphate binding"/>
    <property type="evidence" value="ECO:0007669"/>
    <property type="project" value="InterPro"/>
</dbReference>
<dbReference type="STRING" id="1122142.SAMN02910414_01372"/>
<dbReference type="InterPro" id="IPR015422">
    <property type="entry name" value="PyrdxlP-dep_Trfase_small"/>
</dbReference>
<dbReference type="GO" id="GO:0004400">
    <property type="term" value="F:histidinol-phosphate transaminase activity"/>
    <property type="evidence" value="ECO:0007669"/>
    <property type="project" value="UniProtKB-UniRule"/>
</dbReference>
<dbReference type="InterPro" id="IPR015421">
    <property type="entry name" value="PyrdxlP-dep_Trfase_major"/>
</dbReference>
<reference evidence="11 12" key="1">
    <citation type="submission" date="2016-10" db="EMBL/GenBank/DDBJ databases">
        <authorList>
            <person name="de Groot N.N."/>
        </authorList>
    </citation>
    <scope>NUCLEOTIDE SEQUENCE [LARGE SCALE GENOMIC DNA]</scope>
    <source>
        <strain evidence="11 12">DSM 14045</strain>
    </source>
</reference>
<evidence type="ECO:0000256" key="1">
    <source>
        <dbReference type="ARBA" id="ARBA00001933"/>
    </source>
</evidence>
<proteinExistence type="inferred from homology"/>
<dbReference type="Gene3D" id="3.90.1150.10">
    <property type="entry name" value="Aspartate Aminotransferase, domain 1"/>
    <property type="match status" value="1"/>
</dbReference>
<dbReference type="CDD" id="cd00609">
    <property type="entry name" value="AAT_like"/>
    <property type="match status" value="1"/>
</dbReference>
<dbReference type="InterPro" id="IPR005861">
    <property type="entry name" value="HisP_aminotrans"/>
</dbReference>
<comment type="cofactor">
    <cofactor evidence="1 9">
        <name>pyridoxal 5'-phosphate</name>
        <dbReference type="ChEBI" id="CHEBI:597326"/>
    </cofactor>
</comment>
<dbReference type="InterPro" id="IPR001917">
    <property type="entry name" value="Aminotrans_II_pyridoxalP_BS"/>
</dbReference>
<feature type="domain" description="Aminotransferase class I/classII large" evidence="10">
    <location>
        <begin position="24"/>
        <end position="346"/>
    </location>
</feature>
<dbReference type="RefSeq" id="WP_074717378.1">
    <property type="nucleotide sequence ID" value="NZ_FNPG01000015.1"/>
</dbReference>
<dbReference type="InterPro" id="IPR015424">
    <property type="entry name" value="PyrdxlP-dep_Trfase"/>
</dbReference>
<dbReference type="InterPro" id="IPR004839">
    <property type="entry name" value="Aminotransferase_I/II_large"/>
</dbReference>
<evidence type="ECO:0000256" key="6">
    <source>
        <dbReference type="ARBA" id="ARBA00022679"/>
    </source>
</evidence>
<evidence type="ECO:0000256" key="9">
    <source>
        <dbReference type="HAMAP-Rule" id="MF_01023"/>
    </source>
</evidence>
<comment type="similarity">
    <text evidence="2 9">Belongs to the class-II pyridoxal-phosphate-dependent aminotransferase family. Histidinol-phosphate aminotransferase subfamily.</text>
</comment>
<dbReference type="EMBL" id="FNPG01000015">
    <property type="protein sequence ID" value="SDY36270.1"/>
    <property type="molecule type" value="Genomic_DNA"/>
</dbReference>
<dbReference type="HAMAP" id="MF_01023">
    <property type="entry name" value="HisC_aminotrans_2"/>
    <property type="match status" value="1"/>
</dbReference>
<dbReference type="Pfam" id="PF00155">
    <property type="entry name" value="Aminotran_1_2"/>
    <property type="match status" value="1"/>
</dbReference>
<dbReference type="PANTHER" id="PTHR42885:SF2">
    <property type="entry name" value="HISTIDINOL-PHOSPHATE AMINOTRANSFERASE"/>
    <property type="match status" value="1"/>
</dbReference>
<dbReference type="UniPathway" id="UPA00031">
    <property type="reaction ID" value="UER00012"/>
</dbReference>
<evidence type="ECO:0000313" key="12">
    <source>
        <dbReference type="Proteomes" id="UP000183918"/>
    </source>
</evidence>